<proteinExistence type="predicted"/>
<evidence type="ECO:0000313" key="1">
    <source>
        <dbReference type="Proteomes" id="UP000095283"/>
    </source>
</evidence>
<sequence length="141" mass="16804">MKGTLRKLLCNILVKDNKASEYSRYIISYHFHEYSSESKKIHLNVLLNLYILYRPYIHISIFSTDYVNKRNSCRFILYKYRKKCTIGQIEAKNLFLQKNLYGISFLLTSSLIFYGSSTTHKPRPRICSRLRLKIFYLENVA</sequence>
<dbReference type="WBParaSite" id="Hba_04773">
    <property type="protein sequence ID" value="Hba_04773"/>
    <property type="gene ID" value="Hba_04773"/>
</dbReference>
<keyword evidence="1" id="KW-1185">Reference proteome</keyword>
<protein>
    <submittedName>
        <fullName evidence="2">Uncharacterized protein</fullName>
    </submittedName>
</protein>
<organism evidence="1 2">
    <name type="scientific">Heterorhabditis bacteriophora</name>
    <name type="common">Entomopathogenic nematode worm</name>
    <dbReference type="NCBI Taxonomy" id="37862"/>
    <lineage>
        <taxon>Eukaryota</taxon>
        <taxon>Metazoa</taxon>
        <taxon>Ecdysozoa</taxon>
        <taxon>Nematoda</taxon>
        <taxon>Chromadorea</taxon>
        <taxon>Rhabditida</taxon>
        <taxon>Rhabditina</taxon>
        <taxon>Rhabditomorpha</taxon>
        <taxon>Strongyloidea</taxon>
        <taxon>Heterorhabditidae</taxon>
        <taxon>Heterorhabditis</taxon>
    </lineage>
</organism>
<name>A0A1I7WIF5_HETBA</name>
<dbReference type="AlphaFoldDB" id="A0A1I7WIF5"/>
<dbReference type="Proteomes" id="UP000095283">
    <property type="component" value="Unplaced"/>
</dbReference>
<reference evidence="2" key="1">
    <citation type="submission" date="2016-11" db="UniProtKB">
        <authorList>
            <consortium name="WormBaseParasite"/>
        </authorList>
    </citation>
    <scope>IDENTIFICATION</scope>
</reference>
<evidence type="ECO:0000313" key="2">
    <source>
        <dbReference type="WBParaSite" id="Hba_04773"/>
    </source>
</evidence>
<accession>A0A1I7WIF5</accession>